<accession>A0A7J7DJ85</accession>
<organism evidence="2 3">
    <name type="scientific">Tripterygium wilfordii</name>
    <name type="common">Thunder God vine</name>
    <dbReference type="NCBI Taxonomy" id="458696"/>
    <lineage>
        <taxon>Eukaryota</taxon>
        <taxon>Viridiplantae</taxon>
        <taxon>Streptophyta</taxon>
        <taxon>Embryophyta</taxon>
        <taxon>Tracheophyta</taxon>
        <taxon>Spermatophyta</taxon>
        <taxon>Magnoliopsida</taxon>
        <taxon>eudicotyledons</taxon>
        <taxon>Gunneridae</taxon>
        <taxon>Pentapetalae</taxon>
        <taxon>rosids</taxon>
        <taxon>fabids</taxon>
        <taxon>Celastrales</taxon>
        <taxon>Celastraceae</taxon>
        <taxon>Tripterygium</taxon>
    </lineage>
</organism>
<sequence>MTSHVINQHRTLIESTKEKKKLEDEKTTATSTASGPGPGPGPAVQGFLRPLVAGAQPAAFTSFADTVIGASSGVDTTADGGFFVQEEAIVSADLAGGVRGADAGDIGCVDVVWIGDVFYRVHIDALGYWIGYGVLRRWDCLEPLDVRPFNFLSGDGPYFSAKGDSW</sequence>
<proteinExistence type="predicted"/>
<evidence type="ECO:0000313" key="2">
    <source>
        <dbReference type="EMBL" id="KAF5746425.1"/>
    </source>
</evidence>
<feature type="region of interest" description="Disordered" evidence="1">
    <location>
        <begin position="1"/>
        <end position="41"/>
    </location>
</feature>
<dbReference type="Proteomes" id="UP000593562">
    <property type="component" value="Unassembled WGS sequence"/>
</dbReference>
<reference evidence="2 3" key="1">
    <citation type="journal article" date="2020" name="Nat. Commun.">
        <title>Genome of Tripterygium wilfordii and identification of cytochrome P450 involved in triptolide biosynthesis.</title>
        <authorList>
            <person name="Tu L."/>
            <person name="Su P."/>
            <person name="Zhang Z."/>
            <person name="Gao L."/>
            <person name="Wang J."/>
            <person name="Hu T."/>
            <person name="Zhou J."/>
            <person name="Zhang Y."/>
            <person name="Zhao Y."/>
            <person name="Liu Y."/>
            <person name="Song Y."/>
            <person name="Tong Y."/>
            <person name="Lu Y."/>
            <person name="Yang J."/>
            <person name="Xu C."/>
            <person name="Jia M."/>
            <person name="Peters R.J."/>
            <person name="Huang L."/>
            <person name="Gao W."/>
        </authorList>
    </citation>
    <scope>NUCLEOTIDE SEQUENCE [LARGE SCALE GENOMIC DNA]</scope>
    <source>
        <strain evidence="3">cv. XIE 37</strain>
        <tissue evidence="2">Leaf</tissue>
    </source>
</reference>
<evidence type="ECO:0000256" key="1">
    <source>
        <dbReference type="SAM" id="MobiDB-lite"/>
    </source>
</evidence>
<dbReference type="AlphaFoldDB" id="A0A7J7DJ85"/>
<dbReference type="EMBL" id="JAAARO010000006">
    <property type="protein sequence ID" value="KAF5746425.1"/>
    <property type="molecule type" value="Genomic_DNA"/>
</dbReference>
<keyword evidence="3" id="KW-1185">Reference proteome</keyword>
<feature type="compositionally biased region" description="Polar residues" evidence="1">
    <location>
        <begin position="1"/>
        <end position="10"/>
    </location>
</feature>
<dbReference type="InParanoid" id="A0A7J7DJ85"/>
<protein>
    <submittedName>
        <fullName evidence="2">Uncharacterized protein</fullName>
    </submittedName>
</protein>
<comment type="caution">
    <text evidence="2">The sequence shown here is derived from an EMBL/GenBank/DDBJ whole genome shotgun (WGS) entry which is preliminary data.</text>
</comment>
<gene>
    <name evidence="2" type="ORF">HS088_TW06G00596</name>
</gene>
<name>A0A7J7DJ85_TRIWF</name>
<evidence type="ECO:0000313" key="3">
    <source>
        <dbReference type="Proteomes" id="UP000593562"/>
    </source>
</evidence>
<feature type="compositionally biased region" description="Basic and acidic residues" evidence="1">
    <location>
        <begin position="11"/>
        <end position="27"/>
    </location>
</feature>